<dbReference type="AlphaFoldDB" id="A0AAV4BKY1"/>
<keyword evidence="4" id="KW-1185">Reference proteome</keyword>
<evidence type="ECO:0000256" key="1">
    <source>
        <dbReference type="SAM" id="MobiDB-lite"/>
    </source>
</evidence>
<keyword evidence="2" id="KW-1133">Transmembrane helix</keyword>
<gene>
    <name evidence="3" type="ORF">PoB_004673300</name>
</gene>
<keyword evidence="2" id="KW-0812">Transmembrane</keyword>
<proteinExistence type="predicted"/>
<accession>A0AAV4BKY1</accession>
<protein>
    <submittedName>
        <fullName evidence="3">Uncharacterized protein</fullName>
    </submittedName>
</protein>
<dbReference type="Proteomes" id="UP000735302">
    <property type="component" value="Unassembled WGS sequence"/>
</dbReference>
<keyword evidence="2" id="KW-0472">Membrane</keyword>
<feature type="transmembrane region" description="Helical" evidence="2">
    <location>
        <begin position="206"/>
        <end position="232"/>
    </location>
</feature>
<dbReference type="EMBL" id="BLXT01005154">
    <property type="protein sequence ID" value="GFO20228.1"/>
    <property type="molecule type" value="Genomic_DNA"/>
</dbReference>
<feature type="region of interest" description="Disordered" evidence="1">
    <location>
        <begin position="375"/>
        <end position="395"/>
    </location>
</feature>
<evidence type="ECO:0000256" key="2">
    <source>
        <dbReference type="SAM" id="Phobius"/>
    </source>
</evidence>
<reference evidence="3 4" key="1">
    <citation type="journal article" date="2021" name="Elife">
        <title>Chloroplast acquisition without the gene transfer in kleptoplastic sea slugs, Plakobranchus ocellatus.</title>
        <authorList>
            <person name="Maeda T."/>
            <person name="Takahashi S."/>
            <person name="Yoshida T."/>
            <person name="Shimamura S."/>
            <person name="Takaki Y."/>
            <person name="Nagai Y."/>
            <person name="Toyoda A."/>
            <person name="Suzuki Y."/>
            <person name="Arimoto A."/>
            <person name="Ishii H."/>
            <person name="Satoh N."/>
            <person name="Nishiyama T."/>
            <person name="Hasebe M."/>
            <person name="Maruyama T."/>
            <person name="Minagawa J."/>
            <person name="Obokata J."/>
            <person name="Shigenobu S."/>
        </authorList>
    </citation>
    <scope>NUCLEOTIDE SEQUENCE [LARGE SCALE GENOMIC DNA]</scope>
</reference>
<evidence type="ECO:0000313" key="4">
    <source>
        <dbReference type="Proteomes" id="UP000735302"/>
    </source>
</evidence>
<comment type="caution">
    <text evidence="3">The sequence shown here is derived from an EMBL/GenBank/DDBJ whole genome shotgun (WGS) entry which is preliminary data.</text>
</comment>
<organism evidence="3 4">
    <name type="scientific">Plakobranchus ocellatus</name>
    <dbReference type="NCBI Taxonomy" id="259542"/>
    <lineage>
        <taxon>Eukaryota</taxon>
        <taxon>Metazoa</taxon>
        <taxon>Spiralia</taxon>
        <taxon>Lophotrochozoa</taxon>
        <taxon>Mollusca</taxon>
        <taxon>Gastropoda</taxon>
        <taxon>Heterobranchia</taxon>
        <taxon>Euthyneura</taxon>
        <taxon>Panpulmonata</taxon>
        <taxon>Sacoglossa</taxon>
        <taxon>Placobranchoidea</taxon>
        <taxon>Plakobranchidae</taxon>
        <taxon>Plakobranchus</taxon>
    </lineage>
</organism>
<evidence type="ECO:0000313" key="3">
    <source>
        <dbReference type="EMBL" id="GFO20228.1"/>
    </source>
</evidence>
<feature type="region of interest" description="Disordered" evidence="1">
    <location>
        <begin position="272"/>
        <end position="293"/>
    </location>
</feature>
<feature type="transmembrane region" description="Helical" evidence="2">
    <location>
        <begin position="7"/>
        <end position="26"/>
    </location>
</feature>
<name>A0AAV4BKY1_9GAST</name>
<sequence>MSSKRGIVGIMTFLVASMVSILPLLMEGQGLPTVDFSDITIRFLGSTLQQFYDCLCGDNIQECSMLYDNTVVRDVSGQSDPDMLSPISREVTFGCDRPSTFFGGFRRYSCRANDTGVCGCVAGCPVSHINETHSTMCRDKCVNIQWNSCNAEYENFEDADAPLLNSCLSETHENNVTTSEFPFVTTNTYPVIEESTELDTNNAQTLATALGVSGAILLILIVSAIIAFFYWLRKKDKNNQATTIESKRANHQHKNFDSSVLHRSSQNSAHIFNDTSSFPGRSENGPGNNIDTGQLSVILRPLKEKPVDDEYVNDIVSRESSLYFESVDHEYANDVGNSQPSLVLRPVEQRSVDHEYANDFKVDQPSLYFEPLQERSSEHEYANDTGKSKPALYLEPLGRRSAEHEYLKMRPTRPAF</sequence>